<sequence>MMTLERVTVILIVFIWASDSLADHHHHHYHRSSRSTNEYILRKCIATAELIRKHRNEETVAVSSRKAEGNLLQPQVQQRNPDFVSAFLTDVSQPEVSKQSSIYRRMTHMRRRANGHARRITSKQLADTPLKTVNIDAPEDRPLAFKKKSPLPELAHDVSGRNIDPSPHVIIIKPVT</sequence>
<dbReference type="Proteomes" id="UP000279307">
    <property type="component" value="Chromosome 5"/>
</dbReference>
<dbReference type="AlphaFoldDB" id="A0A3L8DR01"/>
<feature type="chain" id="PRO_5018332439" evidence="1">
    <location>
        <begin position="23"/>
        <end position="176"/>
    </location>
</feature>
<gene>
    <name evidence="2" type="ORF">DMN91_004980</name>
</gene>
<evidence type="ECO:0000313" key="3">
    <source>
        <dbReference type="Proteomes" id="UP000279307"/>
    </source>
</evidence>
<dbReference type="EMBL" id="QOIP01000005">
    <property type="protein sequence ID" value="RLU22702.1"/>
    <property type="molecule type" value="Genomic_DNA"/>
</dbReference>
<proteinExistence type="predicted"/>
<evidence type="ECO:0000313" key="2">
    <source>
        <dbReference type="EMBL" id="RLU22702.1"/>
    </source>
</evidence>
<name>A0A3L8DR01_OOCBI</name>
<accession>A0A3L8DR01</accession>
<dbReference type="OrthoDB" id="7691162at2759"/>
<evidence type="ECO:0000256" key="1">
    <source>
        <dbReference type="SAM" id="SignalP"/>
    </source>
</evidence>
<reference evidence="2 3" key="1">
    <citation type="journal article" date="2018" name="Genome Res.">
        <title>The genomic architecture and molecular evolution of ant odorant receptors.</title>
        <authorList>
            <person name="McKenzie S.K."/>
            <person name="Kronauer D.J.C."/>
        </authorList>
    </citation>
    <scope>NUCLEOTIDE SEQUENCE [LARGE SCALE GENOMIC DNA]</scope>
    <source>
        <strain evidence="2">Clonal line C1</strain>
    </source>
</reference>
<keyword evidence="1" id="KW-0732">Signal</keyword>
<comment type="caution">
    <text evidence="2">The sequence shown here is derived from an EMBL/GenBank/DDBJ whole genome shotgun (WGS) entry which is preliminary data.</text>
</comment>
<protein>
    <submittedName>
        <fullName evidence="2">Uncharacterized protein</fullName>
    </submittedName>
</protein>
<feature type="signal peptide" evidence="1">
    <location>
        <begin position="1"/>
        <end position="22"/>
    </location>
</feature>
<organism evidence="2 3">
    <name type="scientific">Ooceraea biroi</name>
    <name type="common">Clonal raider ant</name>
    <name type="synonym">Cerapachys biroi</name>
    <dbReference type="NCBI Taxonomy" id="2015173"/>
    <lineage>
        <taxon>Eukaryota</taxon>
        <taxon>Metazoa</taxon>
        <taxon>Ecdysozoa</taxon>
        <taxon>Arthropoda</taxon>
        <taxon>Hexapoda</taxon>
        <taxon>Insecta</taxon>
        <taxon>Pterygota</taxon>
        <taxon>Neoptera</taxon>
        <taxon>Endopterygota</taxon>
        <taxon>Hymenoptera</taxon>
        <taxon>Apocrita</taxon>
        <taxon>Aculeata</taxon>
        <taxon>Formicoidea</taxon>
        <taxon>Formicidae</taxon>
        <taxon>Dorylinae</taxon>
        <taxon>Ooceraea</taxon>
    </lineage>
</organism>